<dbReference type="InterPro" id="IPR002843">
    <property type="entry name" value="ATPase_V0-cplx_csu/dsu"/>
</dbReference>
<dbReference type="InterPro" id="IPR036079">
    <property type="entry name" value="ATPase_csu/dsu_sf"/>
</dbReference>
<keyword evidence="5" id="KW-1185">Reference proteome</keyword>
<dbReference type="STRING" id="2754.EH55_05550"/>
<dbReference type="InterPro" id="IPR050873">
    <property type="entry name" value="V-ATPase_V0D/AC39_subunit"/>
</dbReference>
<evidence type="ECO:0000256" key="1">
    <source>
        <dbReference type="ARBA" id="ARBA00006709"/>
    </source>
</evidence>
<organism evidence="4 5">
    <name type="scientific">Synergistes jonesii</name>
    <dbReference type="NCBI Taxonomy" id="2754"/>
    <lineage>
        <taxon>Bacteria</taxon>
        <taxon>Thermotogati</taxon>
        <taxon>Synergistota</taxon>
        <taxon>Synergistia</taxon>
        <taxon>Synergistales</taxon>
        <taxon>Synergistaceae</taxon>
        <taxon>Synergistes</taxon>
    </lineage>
</organism>
<evidence type="ECO:0000313" key="5">
    <source>
        <dbReference type="Proteomes" id="UP000027665"/>
    </source>
</evidence>
<dbReference type="PANTHER" id="PTHR38682">
    <property type="entry name" value="V-TYPE ATP SYNTHASE SUBUNIT C"/>
    <property type="match status" value="1"/>
</dbReference>
<dbReference type="RefSeq" id="WP_037976451.1">
    <property type="nucleotide sequence ID" value="NZ_JMKI01000035.1"/>
</dbReference>
<reference evidence="4 5" key="1">
    <citation type="submission" date="2014-04" db="EMBL/GenBank/DDBJ databases">
        <title>Draft Genome Sequence of Synergistes jonesii.</title>
        <authorList>
            <person name="Coil D.A."/>
            <person name="Eisen J.A."/>
            <person name="Holland-Moritz H.E."/>
        </authorList>
    </citation>
    <scope>NUCLEOTIDE SEQUENCE [LARGE SCALE GENOMIC DNA]</scope>
    <source>
        <strain evidence="4 5">78-1</strain>
    </source>
</reference>
<dbReference type="GO" id="GO:0046961">
    <property type="term" value="F:proton-transporting ATPase activity, rotational mechanism"/>
    <property type="evidence" value="ECO:0007669"/>
    <property type="project" value="InterPro"/>
</dbReference>
<evidence type="ECO:0008006" key="6">
    <source>
        <dbReference type="Google" id="ProtNLM"/>
    </source>
</evidence>
<dbReference type="InterPro" id="IPR035067">
    <property type="entry name" value="V-type_ATPase_csu/dsu"/>
</dbReference>
<proteinExistence type="inferred from homology"/>
<dbReference type="SUPFAM" id="SSF103486">
    <property type="entry name" value="V-type ATP synthase subunit C"/>
    <property type="match status" value="1"/>
</dbReference>
<dbReference type="OrthoDB" id="1653at2"/>
<comment type="similarity">
    <text evidence="1">Belongs to the V-ATPase V0D/AC39 subunit family.</text>
</comment>
<protein>
    <recommendedName>
        <fullName evidence="6">ATPase</fullName>
    </recommendedName>
</protein>
<dbReference type="Gene3D" id="1.20.1690.10">
    <property type="entry name" value="V-type ATP synthase subunit C domain"/>
    <property type="match status" value="2"/>
</dbReference>
<gene>
    <name evidence="4" type="ORF">EH55_05550</name>
</gene>
<name>A0A073IRC2_9BACT</name>
<accession>A0A073IRC2</accession>
<dbReference type="Gene3D" id="1.10.132.50">
    <property type="entry name" value="ATP synthase (C/AC39) subunit, domain 3"/>
    <property type="match status" value="1"/>
</dbReference>
<dbReference type="AlphaFoldDB" id="A0A073IRC2"/>
<comment type="caution">
    <text evidence="4">The sequence shown here is derived from an EMBL/GenBank/DDBJ whole genome shotgun (WGS) entry which is preliminary data.</text>
</comment>
<evidence type="ECO:0000256" key="2">
    <source>
        <dbReference type="ARBA" id="ARBA00022448"/>
    </source>
</evidence>
<dbReference type="InterPro" id="IPR044911">
    <property type="entry name" value="V-type_ATPase_csu/dsu_dom_3"/>
</dbReference>
<evidence type="ECO:0000256" key="3">
    <source>
        <dbReference type="ARBA" id="ARBA00023065"/>
    </source>
</evidence>
<dbReference type="Proteomes" id="UP000027665">
    <property type="component" value="Unassembled WGS sequence"/>
</dbReference>
<evidence type="ECO:0000313" key="4">
    <source>
        <dbReference type="EMBL" id="KEJ92090.1"/>
    </source>
</evidence>
<dbReference type="Pfam" id="PF01992">
    <property type="entry name" value="vATP-synt_AC39"/>
    <property type="match status" value="1"/>
</dbReference>
<dbReference type="PANTHER" id="PTHR38682:SF1">
    <property type="entry name" value="V-TYPE ATP SYNTHASE SUBUNIT C"/>
    <property type="match status" value="1"/>
</dbReference>
<sequence length="337" mass="37931">MSRKEAYGYAVARIRAMEHRLLDAAAFARLLEAEDSASVLKILGETSYAPMLTSLSGDGAFDKILEAALHETYEEMASFVPDKELIDLLRLPYDFSNAKVMLKSLFSVRSGGKKRWDLLSSLASYPVDKLITDIEGEEYRLLPFGLSTLYPKCIALWEQSRDALETERLLDIQMFAEMRRIAEGLAVAEVTEWVRARIDGENLRTLLRLKRFGFDAARAAAFMHDGGKIDKTILSAMIAEPFETWGRIVDFSDYSKLLVESGAAAGFSEIIMDFEKKYDDFCLDLAAASKYSPDSPCNVIAYLWSKELEVKNIRMILVSKSASGEKESVRRLLRHVS</sequence>
<dbReference type="EMBL" id="JMKI01000035">
    <property type="protein sequence ID" value="KEJ92090.1"/>
    <property type="molecule type" value="Genomic_DNA"/>
</dbReference>
<dbReference type="eggNOG" id="COG1527">
    <property type="taxonomic scope" value="Bacteria"/>
</dbReference>
<dbReference type="GeneID" id="90983751"/>
<keyword evidence="3" id="KW-0406">Ion transport</keyword>
<keyword evidence="2" id="KW-0813">Transport</keyword>